<organism evidence="3 4">
    <name type="scientific">Gossypium arboreum</name>
    <name type="common">Tree cotton</name>
    <name type="synonym">Gossypium nanking</name>
    <dbReference type="NCBI Taxonomy" id="29729"/>
    <lineage>
        <taxon>Eukaryota</taxon>
        <taxon>Viridiplantae</taxon>
        <taxon>Streptophyta</taxon>
        <taxon>Embryophyta</taxon>
        <taxon>Tracheophyta</taxon>
        <taxon>Spermatophyta</taxon>
        <taxon>Magnoliopsida</taxon>
        <taxon>eudicotyledons</taxon>
        <taxon>Gunneridae</taxon>
        <taxon>Pentapetalae</taxon>
        <taxon>rosids</taxon>
        <taxon>malvids</taxon>
        <taxon>Malvales</taxon>
        <taxon>Malvaceae</taxon>
        <taxon>Malvoideae</taxon>
        <taxon>Gossypium</taxon>
    </lineage>
</organism>
<gene>
    <name evidence="3" type="ORF">PVK06_002840</name>
</gene>
<evidence type="ECO:0000313" key="4">
    <source>
        <dbReference type="Proteomes" id="UP001358586"/>
    </source>
</evidence>
<reference evidence="3 4" key="1">
    <citation type="submission" date="2023-03" db="EMBL/GenBank/DDBJ databases">
        <title>WGS of Gossypium arboreum.</title>
        <authorList>
            <person name="Yu D."/>
        </authorList>
    </citation>
    <scope>NUCLEOTIDE SEQUENCE [LARGE SCALE GENOMIC DNA]</scope>
    <source>
        <tissue evidence="3">Leaf</tissue>
    </source>
</reference>
<feature type="chain" id="PRO_5046654827" evidence="2">
    <location>
        <begin position="17"/>
        <end position="144"/>
    </location>
</feature>
<accession>A0ABR0R5Z6</accession>
<name>A0ABR0R5Z6_GOSAR</name>
<comment type="caution">
    <text evidence="3">The sequence shown here is derived from an EMBL/GenBank/DDBJ whole genome shotgun (WGS) entry which is preliminary data.</text>
</comment>
<proteinExistence type="predicted"/>
<keyword evidence="2" id="KW-0732">Signal</keyword>
<dbReference type="EMBL" id="JARKNE010000001">
    <property type="protein sequence ID" value="KAK5846547.1"/>
    <property type="molecule type" value="Genomic_DNA"/>
</dbReference>
<sequence>MLSSLLSQLLFQPWVALEQVGMCATCVDDVTVAALGVEVGSRPRCGAPMVFHFLFLFYFIVVWARVREVTTADGSWNWNCMCCYLNNDIISYIAAIPTPNPLVGHDALILKRPTNSDFTVKSTYSTLMKDCLHPMENKWKFAWE</sequence>
<dbReference type="Proteomes" id="UP001358586">
    <property type="component" value="Chromosome 1"/>
</dbReference>
<evidence type="ECO:0000256" key="2">
    <source>
        <dbReference type="SAM" id="SignalP"/>
    </source>
</evidence>
<feature type="transmembrane region" description="Helical" evidence="1">
    <location>
        <begin position="47"/>
        <end position="66"/>
    </location>
</feature>
<keyword evidence="4" id="KW-1185">Reference proteome</keyword>
<protein>
    <submittedName>
        <fullName evidence="3">Uncharacterized protein</fullName>
    </submittedName>
</protein>
<keyword evidence="1" id="KW-0472">Membrane</keyword>
<evidence type="ECO:0000256" key="1">
    <source>
        <dbReference type="SAM" id="Phobius"/>
    </source>
</evidence>
<keyword evidence="1" id="KW-0812">Transmembrane</keyword>
<feature type="signal peptide" evidence="2">
    <location>
        <begin position="1"/>
        <end position="16"/>
    </location>
</feature>
<keyword evidence="1" id="KW-1133">Transmembrane helix</keyword>
<evidence type="ECO:0000313" key="3">
    <source>
        <dbReference type="EMBL" id="KAK5846547.1"/>
    </source>
</evidence>